<organism evidence="6 7">
    <name type="scientific">Hypsibius exemplaris</name>
    <name type="common">Freshwater tardigrade</name>
    <dbReference type="NCBI Taxonomy" id="2072580"/>
    <lineage>
        <taxon>Eukaryota</taxon>
        <taxon>Metazoa</taxon>
        <taxon>Ecdysozoa</taxon>
        <taxon>Tardigrada</taxon>
        <taxon>Eutardigrada</taxon>
        <taxon>Parachela</taxon>
        <taxon>Hypsibioidea</taxon>
        <taxon>Hypsibiidae</taxon>
        <taxon>Hypsibius</taxon>
    </lineage>
</organism>
<feature type="domain" description="Folate receptor-like" evidence="5">
    <location>
        <begin position="48"/>
        <end position="142"/>
    </location>
</feature>
<accession>A0A9X6RJK1</accession>
<proteinExistence type="inferred from homology"/>
<evidence type="ECO:0000256" key="2">
    <source>
        <dbReference type="ARBA" id="ARBA00022729"/>
    </source>
</evidence>
<dbReference type="GO" id="GO:0009897">
    <property type="term" value="C:external side of plasma membrane"/>
    <property type="evidence" value="ECO:0007669"/>
    <property type="project" value="TreeGrafter"/>
</dbReference>
<dbReference type="OrthoDB" id="5982264at2759"/>
<evidence type="ECO:0000313" key="6">
    <source>
        <dbReference type="EMBL" id="OWA50178.1"/>
    </source>
</evidence>
<keyword evidence="3" id="KW-1015">Disulfide bond</keyword>
<name>A0A9X6RJK1_HYPEX</name>
<keyword evidence="2 4" id="KW-0732">Signal</keyword>
<dbReference type="GO" id="GO:0038023">
    <property type="term" value="F:signaling receptor activity"/>
    <property type="evidence" value="ECO:0007669"/>
    <property type="project" value="TreeGrafter"/>
</dbReference>
<evidence type="ECO:0000313" key="7">
    <source>
        <dbReference type="Proteomes" id="UP000192578"/>
    </source>
</evidence>
<keyword evidence="7" id="KW-1185">Reference proteome</keyword>
<dbReference type="EMBL" id="MTYJ01000184">
    <property type="protein sequence ID" value="OWA50178.1"/>
    <property type="molecule type" value="Genomic_DNA"/>
</dbReference>
<dbReference type="PANTHER" id="PTHR10517">
    <property type="entry name" value="FOLATE RECEPTOR"/>
    <property type="match status" value="1"/>
</dbReference>
<sequence>MTPSSRLTFASPFFIFICLCIVLLRVSVVMGGSQKCPYYGYGLDDDNNKNKPNRMSAPEANLANCSWFSANACCKRTEVTSVFSDMFKLFGATKECEDRLSYLMCYFCSPDQEIWFRENSKATICRSFCDSIYEHCADAWYEDRMIRDIFVDKTLLDGGFCKDNFFDVVDGEKDCYKFDPLPFSGQTRLRSDSIFMIVLVPLVALHVWSSLRT</sequence>
<protein>
    <recommendedName>
        <fullName evidence="5">Folate receptor-like domain-containing protein</fullName>
    </recommendedName>
</protein>
<gene>
    <name evidence="6" type="ORF">BV898_14703</name>
</gene>
<dbReference type="Pfam" id="PF03024">
    <property type="entry name" value="Folate_rec"/>
    <property type="match status" value="1"/>
</dbReference>
<evidence type="ECO:0000259" key="5">
    <source>
        <dbReference type="Pfam" id="PF03024"/>
    </source>
</evidence>
<dbReference type="InterPro" id="IPR018143">
    <property type="entry name" value="Folate_rcpt-like"/>
</dbReference>
<feature type="chain" id="PRO_5040996439" description="Folate receptor-like domain-containing protein" evidence="4">
    <location>
        <begin position="32"/>
        <end position="213"/>
    </location>
</feature>
<dbReference type="AlphaFoldDB" id="A0A9X6RJK1"/>
<feature type="signal peptide" evidence="4">
    <location>
        <begin position="1"/>
        <end position="31"/>
    </location>
</feature>
<comment type="similarity">
    <text evidence="1">Belongs to the folate receptor family.</text>
</comment>
<dbReference type="PANTHER" id="PTHR10517:SF28">
    <property type="entry name" value="COILIN"/>
    <property type="match status" value="1"/>
</dbReference>
<evidence type="ECO:0000256" key="3">
    <source>
        <dbReference type="ARBA" id="ARBA00023157"/>
    </source>
</evidence>
<dbReference type="InterPro" id="IPR004269">
    <property type="entry name" value="Folate_rcpt"/>
</dbReference>
<comment type="caution">
    <text evidence="6">The sequence shown here is derived from an EMBL/GenBank/DDBJ whole genome shotgun (WGS) entry which is preliminary data.</text>
</comment>
<evidence type="ECO:0000256" key="1">
    <source>
        <dbReference type="ARBA" id="ARBA00007932"/>
    </source>
</evidence>
<evidence type="ECO:0000256" key="4">
    <source>
        <dbReference type="SAM" id="SignalP"/>
    </source>
</evidence>
<reference evidence="7" key="1">
    <citation type="submission" date="2017-01" db="EMBL/GenBank/DDBJ databases">
        <title>Comparative genomics of anhydrobiosis in the tardigrade Hypsibius dujardini.</title>
        <authorList>
            <person name="Yoshida Y."/>
            <person name="Koutsovoulos G."/>
            <person name="Laetsch D."/>
            <person name="Stevens L."/>
            <person name="Kumar S."/>
            <person name="Horikawa D."/>
            <person name="Ishino K."/>
            <person name="Komine S."/>
            <person name="Tomita M."/>
            <person name="Blaxter M."/>
            <person name="Arakawa K."/>
        </authorList>
    </citation>
    <scope>NUCLEOTIDE SEQUENCE [LARGE SCALE GENOMIC DNA]</scope>
    <source>
        <strain evidence="7">Z151</strain>
    </source>
</reference>
<dbReference type="Proteomes" id="UP000192578">
    <property type="component" value="Unassembled WGS sequence"/>
</dbReference>